<evidence type="ECO:0000313" key="21">
    <source>
        <dbReference type="EMBL" id="KAG7468179.1"/>
    </source>
</evidence>
<dbReference type="InterPro" id="IPR034016">
    <property type="entry name" value="M1_APN-typ"/>
</dbReference>
<evidence type="ECO:0000256" key="17">
    <source>
        <dbReference type="RuleBase" id="RU364040"/>
    </source>
</evidence>
<accession>A0A9D3PU85</accession>
<evidence type="ECO:0000256" key="11">
    <source>
        <dbReference type="ARBA" id="ARBA00023049"/>
    </source>
</evidence>
<evidence type="ECO:0000256" key="1">
    <source>
        <dbReference type="ARBA" id="ARBA00004606"/>
    </source>
</evidence>
<keyword evidence="7 17" id="KW-0378">Hydrolase</keyword>
<dbReference type="InterPro" id="IPR001930">
    <property type="entry name" value="Peptidase_M1"/>
</dbReference>
<evidence type="ECO:0000259" key="20">
    <source>
        <dbReference type="Pfam" id="PF17900"/>
    </source>
</evidence>
<evidence type="ECO:0000313" key="22">
    <source>
        <dbReference type="Proteomes" id="UP001046870"/>
    </source>
</evidence>
<protein>
    <recommendedName>
        <fullName evidence="17">Aminopeptidase</fullName>
        <ecNumber evidence="17">3.4.11.-</ecNumber>
    </recommendedName>
</protein>
<dbReference type="FunFam" id="1.10.390.10:FF:000016">
    <property type="entry name" value="Glutamyl aminopeptidase"/>
    <property type="match status" value="1"/>
</dbReference>
<feature type="site" description="Transition state stabilizer" evidence="16">
    <location>
        <position position="462"/>
    </location>
</feature>
<comment type="subcellular location">
    <subcellularLocation>
        <location evidence="1">Membrane</location>
        <topology evidence="1">Single-pass type II membrane protein</topology>
    </subcellularLocation>
</comment>
<dbReference type="Pfam" id="PF17900">
    <property type="entry name" value="Peptidase_M1_N"/>
    <property type="match status" value="1"/>
</dbReference>
<dbReference type="SUPFAM" id="SSF55486">
    <property type="entry name" value="Metalloproteases ('zincins'), catalytic domain"/>
    <property type="match status" value="1"/>
</dbReference>
<evidence type="ECO:0000256" key="5">
    <source>
        <dbReference type="ARBA" id="ARBA00022692"/>
    </source>
</evidence>
<evidence type="ECO:0000256" key="4">
    <source>
        <dbReference type="ARBA" id="ARBA00022670"/>
    </source>
</evidence>
<keyword evidence="5 17" id="KW-0812">Transmembrane</keyword>
<evidence type="ECO:0000256" key="14">
    <source>
        <dbReference type="PIRSR" id="PIRSR634016-1"/>
    </source>
</evidence>
<organism evidence="21 22">
    <name type="scientific">Megalops atlanticus</name>
    <name type="common">Tarpon</name>
    <name type="synonym">Clupea gigantea</name>
    <dbReference type="NCBI Taxonomy" id="7932"/>
    <lineage>
        <taxon>Eukaryota</taxon>
        <taxon>Metazoa</taxon>
        <taxon>Chordata</taxon>
        <taxon>Craniata</taxon>
        <taxon>Vertebrata</taxon>
        <taxon>Euteleostomi</taxon>
        <taxon>Actinopterygii</taxon>
        <taxon>Neopterygii</taxon>
        <taxon>Teleostei</taxon>
        <taxon>Elopiformes</taxon>
        <taxon>Megalopidae</taxon>
        <taxon>Megalops</taxon>
    </lineage>
</organism>
<keyword evidence="10 17" id="KW-1133">Transmembrane helix</keyword>
<feature type="binding site" evidence="15">
    <location>
        <position position="377"/>
    </location>
    <ligand>
        <name>Zn(2+)</name>
        <dbReference type="ChEBI" id="CHEBI:29105"/>
        <note>catalytic</note>
    </ligand>
</feature>
<dbReference type="GO" id="GO:0005737">
    <property type="term" value="C:cytoplasm"/>
    <property type="evidence" value="ECO:0007669"/>
    <property type="project" value="TreeGrafter"/>
</dbReference>
<proteinExistence type="inferred from homology"/>
<feature type="active site" description="Proton acceptor" evidence="14">
    <location>
        <position position="374"/>
    </location>
</feature>
<keyword evidence="6 15" id="KW-0479">Metal-binding</keyword>
<evidence type="ECO:0000256" key="2">
    <source>
        <dbReference type="ARBA" id="ARBA00010136"/>
    </source>
</evidence>
<keyword evidence="12 17" id="KW-0472">Membrane</keyword>
<evidence type="ECO:0000256" key="16">
    <source>
        <dbReference type="PIRSR" id="PIRSR634016-4"/>
    </source>
</evidence>
<evidence type="ECO:0000256" key="7">
    <source>
        <dbReference type="ARBA" id="ARBA00022801"/>
    </source>
</evidence>
<dbReference type="PANTHER" id="PTHR11533">
    <property type="entry name" value="PROTEASE M1 ZINC METALLOPROTEASE"/>
    <property type="match status" value="1"/>
</dbReference>
<evidence type="ECO:0000259" key="18">
    <source>
        <dbReference type="Pfam" id="PF01433"/>
    </source>
</evidence>
<evidence type="ECO:0000256" key="9">
    <source>
        <dbReference type="ARBA" id="ARBA00022968"/>
    </source>
</evidence>
<dbReference type="FunFam" id="1.25.50.20:FF:000012">
    <property type="entry name" value="Aminopeptidase N"/>
    <property type="match status" value="1"/>
</dbReference>
<feature type="binding site" evidence="15">
    <location>
        <position position="396"/>
    </location>
    <ligand>
        <name>Zn(2+)</name>
        <dbReference type="ChEBI" id="CHEBI:29105"/>
        <note>catalytic</note>
    </ligand>
</feature>
<keyword evidence="4 17" id="KW-0645">Protease</keyword>
<dbReference type="PRINTS" id="PR00756">
    <property type="entry name" value="ALADIPTASE"/>
</dbReference>
<dbReference type="AlphaFoldDB" id="A0A9D3PU85"/>
<feature type="domain" description="Peptidase M1 membrane alanine aminopeptidase" evidence="18">
    <location>
        <begin position="301"/>
        <end position="526"/>
    </location>
</feature>
<evidence type="ECO:0000256" key="12">
    <source>
        <dbReference type="ARBA" id="ARBA00023136"/>
    </source>
</evidence>
<dbReference type="Pfam" id="PF11838">
    <property type="entry name" value="ERAP1_C"/>
    <property type="match status" value="1"/>
</dbReference>
<gene>
    <name evidence="21" type="ORF">MATL_G00140160</name>
</gene>
<dbReference type="GO" id="GO:0042277">
    <property type="term" value="F:peptide binding"/>
    <property type="evidence" value="ECO:0007669"/>
    <property type="project" value="TreeGrafter"/>
</dbReference>
<dbReference type="Gene3D" id="1.25.50.20">
    <property type="match status" value="1"/>
</dbReference>
<dbReference type="PANTHER" id="PTHR11533:SF259">
    <property type="entry name" value="AMINOPEPTIDASE"/>
    <property type="match status" value="1"/>
</dbReference>
<dbReference type="GO" id="GO:0070006">
    <property type="term" value="F:metalloaminopeptidase activity"/>
    <property type="evidence" value="ECO:0007669"/>
    <property type="project" value="TreeGrafter"/>
</dbReference>
<feature type="transmembrane region" description="Helical" evidence="17">
    <location>
        <begin position="12"/>
        <end position="32"/>
    </location>
</feature>
<dbReference type="InterPro" id="IPR027268">
    <property type="entry name" value="Peptidase_M4/M1_CTD_sf"/>
</dbReference>
<dbReference type="InterPro" id="IPR045357">
    <property type="entry name" value="Aminopeptidase_N-like_N"/>
</dbReference>
<feature type="domain" description="Aminopeptidase N-like N-terminal" evidence="20">
    <location>
        <begin position="69"/>
        <end position="265"/>
    </location>
</feature>
<sequence length="949" mass="108474">MSQGVYISKRVAVVTVTVTALALLSVIAMVIYHRVRTEECPPSLLPTVVTPASVPTKPLANIWLPGNLVPESYRIYLQTPLHTRDIGVHNQNLNFSGNSTVKFLCVEATDRIVIHSRDLSVTVKGVRDGHGRAVPVKGFQQQNDTDTIQIELSDTLRVGRMYYLTTEFEGVYHNSSGMFMRGYKENGTEERYVVASHMEPTDARRVFPCFDEPAMKAVFTVTIIHRKGTIALSNMAQKDQVEKEIDGEAWLITEFYPTVKMSTYLIAFVVSNFEYKETNYGRYTLKTWARPEAIAGGFVNYAHSIAGDIIDFFEDYCGIEYPLNKIDQIAVPKLKVGGMENWGLIVYEEETFLYDARLSTTLHKELLASVVAHELAHQWFGNLVTMSWWNEVWLKEGFSTFLSYLALDKVEPTWNTKDLIVVHEIQGMLHLDSEDVFHPLSLGEEDIQSVSDITDLYGSIVYNKGAAVLRMLADLLSMSVFEKGVQSYLKAFQYKTAYSEDLWIHFQKAVNDSGGHIAVAEIMTTWTDQSGYPVVTINTKSGEVSQKHFLLHQESEYNLTWQVPIKLMKSGSGDIKFDLLTVLGPVSKPLYRADANEWILANINQTGYYRVNYDPENWEKLLQQLETDYRKIPVITRGQLIDDAFSLARAKHVNITLALRTTKYLLNDTEYIPWSSALTNLQYVVSMFDRSEVYGPVKAYLRKLIGPLYDHFESVTMNSTIPDSHSAQYTHNYAVKFACASDLPKCRKMAISLFDRWRKDPTTNPIHTNLKLTVYCSAIAAGGEEEWDFAWEMFQKARVMLEKHWLRLALACTKDVWILNRYLEYSLDTDKISSEDCVSTINAVAKNVVGQPLAWNFVRSRWSDISQKSQETISQDELIEGVTERFSTTFELEQLWMFHEEHLNDLSVSGKRALTDALERTQKNIKWVTENKRTVLEWFRREVSQESNS</sequence>
<dbReference type="InterPro" id="IPR042097">
    <property type="entry name" value="Aminopeptidase_N-like_N_sf"/>
</dbReference>
<evidence type="ECO:0000256" key="15">
    <source>
        <dbReference type="PIRSR" id="PIRSR634016-3"/>
    </source>
</evidence>
<dbReference type="GO" id="GO:0043171">
    <property type="term" value="P:peptide catabolic process"/>
    <property type="evidence" value="ECO:0007669"/>
    <property type="project" value="TreeGrafter"/>
</dbReference>
<dbReference type="Pfam" id="PF01433">
    <property type="entry name" value="Peptidase_M1"/>
    <property type="match status" value="1"/>
</dbReference>
<evidence type="ECO:0000259" key="19">
    <source>
        <dbReference type="Pfam" id="PF11838"/>
    </source>
</evidence>
<dbReference type="GO" id="GO:0005615">
    <property type="term" value="C:extracellular space"/>
    <property type="evidence" value="ECO:0007669"/>
    <property type="project" value="TreeGrafter"/>
</dbReference>
<dbReference type="Gene3D" id="1.10.390.10">
    <property type="entry name" value="Neutral Protease Domain 2"/>
    <property type="match status" value="1"/>
</dbReference>
<dbReference type="GO" id="GO:0008270">
    <property type="term" value="F:zinc ion binding"/>
    <property type="evidence" value="ECO:0007669"/>
    <property type="project" value="UniProtKB-UniRule"/>
</dbReference>
<dbReference type="FunFam" id="2.60.40.1910:FF:000006">
    <property type="entry name" value="Aminopeptidase"/>
    <property type="match status" value="1"/>
</dbReference>
<dbReference type="InterPro" id="IPR024571">
    <property type="entry name" value="ERAP1-like_C_dom"/>
</dbReference>
<dbReference type="EC" id="3.4.11.-" evidence="17"/>
<dbReference type="FunFam" id="2.60.40.1730:FF:000001">
    <property type="entry name" value="Leucyl-cystinyl aminopeptidase"/>
    <property type="match status" value="1"/>
</dbReference>
<dbReference type="EMBL" id="JAFDVH010000011">
    <property type="protein sequence ID" value="KAG7468179.1"/>
    <property type="molecule type" value="Genomic_DNA"/>
</dbReference>
<evidence type="ECO:0000256" key="3">
    <source>
        <dbReference type="ARBA" id="ARBA00022438"/>
    </source>
</evidence>
<dbReference type="OrthoDB" id="510539at2759"/>
<dbReference type="InterPro" id="IPR050344">
    <property type="entry name" value="Peptidase_M1_aminopeptidases"/>
</dbReference>
<dbReference type="Gene3D" id="2.60.40.1910">
    <property type="match status" value="1"/>
</dbReference>
<keyword evidence="11 17" id="KW-0482">Metalloprotease</keyword>
<dbReference type="CDD" id="cd09601">
    <property type="entry name" value="M1_APN-Q_like"/>
    <property type="match status" value="1"/>
</dbReference>
<reference evidence="21" key="1">
    <citation type="submission" date="2021-01" db="EMBL/GenBank/DDBJ databases">
        <authorList>
            <person name="Zahm M."/>
            <person name="Roques C."/>
            <person name="Cabau C."/>
            <person name="Klopp C."/>
            <person name="Donnadieu C."/>
            <person name="Jouanno E."/>
            <person name="Lampietro C."/>
            <person name="Louis A."/>
            <person name="Herpin A."/>
            <person name="Echchiki A."/>
            <person name="Berthelot C."/>
            <person name="Parey E."/>
            <person name="Roest-Crollius H."/>
            <person name="Braasch I."/>
            <person name="Postlethwait J."/>
            <person name="Bobe J."/>
            <person name="Montfort J."/>
            <person name="Bouchez O."/>
            <person name="Begum T."/>
            <person name="Mejri S."/>
            <person name="Adams A."/>
            <person name="Chen W.-J."/>
            <person name="Guiguen Y."/>
        </authorList>
    </citation>
    <scope>NUCLEOTIDE SEQUENCE</scope>
    <source>
        <strain evidence="21">YG-15Mar2019-1</strain>
        <tissue evidence="21">Brain</tissue>
    </source>
</reference>
<keyword evidence="9" id="KW-0735">Signal-anchor</keyword>
<comment type="caution">
    <text evidence="21">The sequence shown here is derived from an EMBL/GenBank/DDBJ whole genome shotgun (WGS) entry which is preliminary data.</text>
</comment>
<comment type="similarity">
    <text evidence="2 17">Belongs to the peptidase M1 family.</text>
</comment>
<dbReference type="InterPro" id="IPR014782">
    <property type="entry name" value="Peptidase_M1_dom"/>
</dbReference>
<evidence type="ECO:0000256" key="6">
    <source>
        <dbReference type="ARBA" id="ARBA00022723"/>
    </source>
</evidence>
<dbReference type="SUPFAM" id="SSF63737">
    <property type="entry name" value="Leukotriene A4 hydrolase N-terminal domain"/>
    <property type="match status" value="1"/>
</dbReference>
<keyword evidence="13" id="KW-0325">Glycoprotein</keyword>
<feature type="domain" description="ERAP1-like C-terminal" evidence="19">
    <location>
        <begin position="598"/>
        <end position="922"/>
    </location>
</feature>
<evidence type="ECO:0000256" key="8">
    <source>
        <dbReference type="ARBA" id="ARBA00022833"/>
    </source>
</evidence>
<evidence type="ECO:0000256" key="10">
    <source>
        <dbReference type="ARBA" id="ARBA00022989"/>
    </source>
</evidence>
<dbReference type="Proteomes" id="UP001046870">
    <property type="component" value="Chromosome 11"/>
</dbReference>
<keyword evidence="3 17" id="KW-0031">Aminopeptidase</keyword>
<feature type="binding site" evidence="15">
    <location>
        <position position="373"/>
    </location>
    <ligand>
        <name>Zn(2+)</name>
        <dbReference type="ChEBI" id="CHEBI:29105"/>
        <note>catalytic</note>
    </ligand>
</feature>
<evidence type="ECO:0000256" key="13">
    <source>
        <dbReference type="ARBA" id="ARBA00023180"/>
    </source>
</evidence>
<keyword evidence="22" id="KW-1185">Reference proteome</keyword>
<dbReference type="GO" id="GO:0005886">
    <property type="term" value="C:plasma membrane"/>
    <property type="evidence" value="ECO:0007669"/>
    <property type="project" value="TreeGrafter"/>
</dbReference>
<comment type="cofactor">
    <cofactor evidence="15 17">
        <name>Zn(2+)</name>
        <dbReference type="ChEBI" id="CHEBI:29105"/>
    </cofactor>
    <text evidence="15 17">Binds 1 zinc ion per subunit.</text>
</comment>
<keyword evidence="8 15" id="KW-0862">Zinc</keyword>
<dbReference type="GO" id="GO:0006508">
    <property type="term" value="P:proteolysis"/>
    <property type="evidence" value="ECO:0007669"/>
    <property type="project" value="UniProtKB-KW"/>
</dbReference>
<dbReference type="Gene3D" id="2.60.40.1730">
    <property type="entry name" value="tricorn interacting facor f3 domain"/>
    <property type="match status" value="1"/>
</dbReference>
<name>A0A9D3PU85_MEGAT</name>